<reference evidence="12 13" key="1">
    <citation type="submission" date="2024-06" db="EMBL/GenBank/DDBJ databases">
        <title>A chromosome level genome sequence of Diviner's sage (Salvia divinorum).</title>
        <authorList>
            <person name="Ford S.A."/>
            <person name="Ro D.-K."/>
            <person name="Ness R.W."/>
            <person name="Phillips M.A."/>
        </authorList>
    </citation>
    <scope>NUCLEOTIDE SEQUENCE [LARGE SCALE GENOMIC DNA]</scope>
    <source>
        <strain evidence="12">SAF-2024a</strain>
        <tissue evidence="12">Leaf</tissue>
    </source>
</reference>
<dbReference type="InterPro" id="IPR003245">
    <property type="entry name" value="Phytocyanin_dom"/>
</dbReference>
<dbReference type="Gene3D" id="2.60.40.420">
    <property type="entry name" value="Cupredoxins - blue copper proteins"/>
    <property type="match status" value="1"/>
</dbReference>
<keyword evidence="9" id="KW-0812">Transmembrane</keyword>
<feature type="domain" description="Phytocyanin" evidence="11">
    <location>
        <begin position="27"/>
        <end position="129"/>
    </location>
</feature>
<name>A0ABD1HA68_SALDI</name>
<evidence type="ECO:0000256" key="2">
    <source>
        <dbReference type="ARBA" id="ARBA00022622"/>
    </source>
</evidence>
<evidence type="ECO:0000256" key="1">
    <source>
        <dbReference type="ARBA" id="ARBA00004609"/>
    </source>
</evidence>
<accession>A0ABD1HA68</accession>
<comment type="subcellular location">
    <subcellularLocation>
        <location evidence="1">Cell membrane</location>
        <topology evidence="1">Lipid-anchor</topology>
        <topology evidence="1">GPI-anchor</topology>
    </subcellularLocation>
</comment>
<dbReference type="PANTHER" id="PTHR33021:SF49">
    <property type="entry name" value="EARLY NODULIN-LIKE PROTEIN 21"/>
    <property type="match status" value="1"/>
</dbReference>
<evidence type="ECO:0000256" key="9">
    <source>
        <dbReference type="SAM" id="Phobius"/>
    </source>
</evidence>
<organism evidence="12 13">
    <name type="scientific">Salvia divinorum</name>
    <name type="common">Maria pastora</name>
    <name type="synonym">Diviner's sage</name>
    <dbReference type="NCBI Taxonomy" id="28513"/>
    <lineage>
        <taxon>Eukaryota</taxon>
        <taxon>Viridiplantae</taxon>
        <taxon>Streptophyta</taxon>
        <taxon>Embryophyta</taxon>
        <taxon>Tracheophyta</taxon>
        <taxon>Spermatophyta</taxon>
        <taxon>Magnoliopsida</taxon>
        <taxon>eudicotyledons</taxon>
        <taxon>Gunneridae</taxon>
        <taxon>Pentapetalae</taxon>
        <taxon>asterids</taxon>
        <taxon>lamiids</taxon>
        <taxon>Lamiales</taxon>
        <taxon>Lamiaceae</taxon>
        <taxon>Nepetoideae</taxon>
        <taxon>Mentheae</taxon>
        <taxon>Salviinae</taxon>
        <taxon>Salvia</taxon>
        <taxon>Salvia subgen. Calosphace</taxon>
    </lineage>
</organism>
<comment type="similarity">
    <text evidence="8">Belongs to the early nodulin-like (ENODL) family.</text>
</comment>
<feature type="signal peptide" evidence="10">
    <location>
        <begin position="1"/>
        <end position="26"/>
    </location>
</feature>
<evidence type="ECO:0000256" key="8">
    <source>
        <dbReference type="ARBA" id="ARBA00035011"/>
    </source>
</evidence>
<keyword evidence="7" id="KW-0449">Lipoprotein</keyword>
<keyword evidence="6" id="KW-0325">Glycoprotein</keyword>
<dbReference type="EMBL" id="JBEAFC010000006">
    <property type="protein sequence ID" value="KAL1553341.1"/>
    <property type="molecule type" value="Genomic_DNA"/>
</dbReference>
<keyword evidence="13" id="KW-1185">Reference proteome</keyword>
<feature type="chain" id="PRO_5044868257" evidence="10">
    <location>
        <begin position="27"/>
        <end position="162"/>
    </location>
</feature>
<dbReference type="AlphaFoldDB" id="A0ABD1HA68"/>
<evidence type="ECO:0000256" key="5">
    <source>
        <dbReference type="ARBA" id="ARBA00023157"/>
    </source>
</evidence>
<dbReference type="InterPro" id="IPR039391">
    <property type="entry name" value="Phytocyanin-like"/>
</dbReference>
<dbReference type="FunFam" id="2.60.40.420:FF:000010">
    <property type="entry name" value="Early nodulin-like protein 1"/>
    <property type="match status" value="1"/>
</dbReference>
<evidence type="ECO:0000313" key="12">
    <source>
        <dbReference type="EMBL" id="KAL1553341.1"/>
    </source>
</evidence>
<keyword evidence="5" id="KW-1015">Disulfide bond</keyword>
<keyword evidence="2" id="KW-0336">GPI-anchor</keyword>
<evidence type="ECO:0000256" key="6">
    <source>
        <dbReference type="ARBA" id="ARBA00023180"/>
    </source>
</evidence>
<dbReference type="GO" id="GO:0005886">
    <property type="term" value="C:plasma membrane"/>
    <property type="evidence" value="ECO:0007669"/>
    <property type="project" value="UniProtKB-SubCell"/>
</dbReference>
<comment type="caution">
    <text evidence="12">The sequence shown here is derived from an EMBL/GenBank/DDBJ whole genome shotgun (WGS) entry which is preliminary data.</text>
</comment>
<gene>
    <name evidence="12" type="ORF">AAHA92_14031</name>
</gene>
<dbReference type="Pfam" id="PF02298">
    <property type="entry name" value="Cu_bind_like"/>
    <property type="match status" value="1"/>
</dbReference>
<evidence type="ECO:0000256" key="3">
    <source>
        <dbReference type="ARBA" id="ARBA00022729"/>
    </source>
</evidence>
<dbReference type="SUPFAM" id="SSF49503">
    <property type="entry name" value="Cupredoxins"/>
    <property type="match status" value="1"/>
</dbReference>
<evidence type="ECO:0000256" key="10">
    <source>
        <dbReference type="SAM" id="SignalP"/>
    </source>
</evidence>
<proteinExistence type="inferred from homology"/>
<dbReference type="GO" id="GO:0098552">
    <property type="term" value="C:side of membrane"/>
    <property type="evidence" value="ECO:0007669"/>
    <property type="project" value="UniProtKB-KW"/>
</dbReference>
<evidence type="ECO:0000256" key="4">
    <source>
        <dbReference type="ARBA" id="ARBA00023136"/>
    </source>
</evidence>
<dbReference type="PANTHER" id="PTHR33021">
    <property type="entry name" value="BLUE COPPER PROTEIN"/>
    <property type="match status" value="1"/>
</dbReference>
<sequence>MALNSTFLLVAVIATFCFLNLPLSRCTEFDVGERGGWAVPPSNDTDLYDNWASEKRFKVDDTIRFKYKKDSVMEVKKGDYKECNSSRPNFFSNTGNTIYTLNRTGFFYFISGSTGHCEMGQRMIVWVVAQDAAAGETSPASISNTINALFFISFLISLVFLF</sequence>
<keyword evidence="4 9" id="KW-0472">Membrane</keyword>
<dbReference type="Proteomes" id="UP001567538">
    <property type="component" value="Unassembled WGS sequence"/>
</dbReference>
<dbReference type="InterPro" id="IPR008972">
    <property type="entry name" value="Cupredoxin"/>
</dbReference>
<dbReference type="PROSITE" id="PS51485">
    <property type="entry name" value="PHYTOCYANIN"/>
    <property type="match status" value="1"/>
</dbReference>
<evidence type="ECO:0000259" key="11">
    <source>
        <dbReference type="PROSITE" id="PS51485"/>
    </source>
</evidence>
<evidence type="ECO:0000256" key="7">
    <source>
        <dbReference type="ARBA" id="ARBA00023288"/>
    </source>
</evidence>
<keyword evidence="9" id="KW-1133">Transmembrane helix</keyword>
<evidence type="ECO:0000313" key="13">
    <source>
        <dbReference type="Proteomes" id="UP001567538"/>
    </source>
</evidence>
<keyword evidence="3 10" id="KW-0732">Signal</keyword>
<feature type="transmembrane region" description="Helical" evidence="9">
    <location>
        <begin position="142"/>
        <end position="161"/>
    </location>
</feature>
<protein>
    <submittedName>
        <fullName evidence="12">Stellacyanin-like</fullName>
    </submittedName>
</protein>